<feature type="domain" description="Peptidase S53" evidence="1">
    <location>
        <begin position="101"/>
        <end position="451"/>
    </location>
</feature>
<evidence type="ECO:0000259" key="1">
    <source>
        <dbReference type="PROSITE" id="PS51695"/>
    </source>
</evidence>
<dbReference type="PANTHER" id="PTHR14218">
    <property type="entry name" value="PROTEASE S8 TRIPEPTIDYL PEPTIDASE I CLN2"/>
    <property type="match status" value="1"/>
</dbReference>
<dbReference type="SMART" id="SM00635">
    <property type="entry name" value="BID_2"/>
    <property type="match status" value="3"/>
</dbReference>
<protein>
    <recommendedName>
        <fullName evidence="1">Peptidase S53 domain-containing protein</fullName>
    </recommendedName>
</protein>
<dbReference type="InterPro" id="IPR030400">
    <property type="entry name" value="Sedolisin_dom"/>
</dbReference>
<dbReference type="AlphaFoldDB" id="A0A6C0BHC3"/>
<organism evidence="2">
    <name type="scientific">viral metagenome</name>
    <dbReference type="NCBI Taxonomy" id="1070528"/>
    <lineage>
        <taxon>unclassified sequences</taxon>
        <taxon>metagenomes</taxon>
        <taxon>organismal metagenomes</taxon>
    </lineage>
</organism>
<dbReference type="Pfam" id="PF02368">
    <property type="entry name" value="Big_2"/>
    <property type="match status" value="3"/>
</dbReference>
<dbReference type="SUPFAM" id="SSF52743">
    <property type="entry name" value="Subtilisin-like"/>
    <property type="match status" value="1"/>
</dbReference>
<reference evidence="2" key="1">
    <citation type="journal article" date="2020" name="Nature">
        <title>Giant virus diversity and host interactions through global metagenomics.</title>
        <authorList>
            <person name="Schulz F."/>
            <person name="Roux S."/>
            <person name="Paez-Espino D."/>
            <person name="Jungbluth S."/>
            <person name="Walsh D.A."/>
            <person name="Denef V.J."/>
            <person name="McMahon K.D."/>
            <person name="Konstantinidis K.T."/>
            <person name="Eloe-Fadrosh E.A."/>
            <person name="Kyrpides N.C."/>
            <person name="Woyke T."/>
        </authorList>
    </citation>
    <scope>NUCLEOTIDE SEQUENCE</scope>
    <source>
        <strain evidence="2">GVMAG-M-3300013006-15</strain>
    </source>
</reference>
<dbReference type="GO" id="GO:0006508">
    <property type="term" value="P:proteolysis"/>
    <property type="evidence" value="ECO:0007669"/>
    <property type="project" value="InterPro"/>
</dbReference>
<evidence type="ECO:0000313" key="2">
    <source>
        <dbReference type="EMBL" id="QHS91500.1"/>
    </source>
</evidence>
<dbReference type="PANTHER" id="PTHR14218:SF15">
    <property type="entry name" value="TRIPEPTIDYL-PEPTIDASE 1"/>
    <property type="match status" value="1"/>
</dbReference>
<accession>A0A6C0BHC3</accession>
<proteinExistence type="predicted"/>
<dbReference type="InterPro" id="IPR050819">
    <property type="entry name" value="Tripeptidyl-peptidase_I"/>
</dbReference>
<name>A0A6C0BHC3_9ZZZZ</name>
<dbReference type="GO" id="GO:0008240">
    <property type="term" value="F:tripeptidyl-peptidase activity"/>
    <property type="evidence" value="ECO:0007669"/>
    <property type="project" value="TreeGrafter"/>
</dbReference>
<dbReference type="GO" id="GO:0004252">
    <property type="term" value="F:serine-type endopeptidase activity"/>
    <property type="evidence" value="ECO:0007669"/>
    <property type="project" value="InterPro"/>
</dbReference>
<sequence>MPSAQVVIRHPQKNFLFQQRAITAGFQVQQETDRKTITITHSTASDLMDFLKEFETQAFIASSVITPMVTNCQAYNSFDPTTNVVLIPNVSDTTPQGQRKWFKPTEYASIYKFPTPTTNPIVIGVISFGGGLVGQLSSGILTNGDVQAFWTSLGIPAENQPTVAMVFVDGATNSPLPISSGTNENTLDIQMIGACCPSSNLTIIIYIAPNSLNSFKNVFNYALDNPVLVNGTLMKPSILSCSWGAPEVYFSNIQQYDSIFARAVSQGVNIFVATGDFGSSNGLPGANCDFPSSSPNVIACGGTSLTCPSYTYDSETIELSWKDGGGGISKFFTKPNYQQSITGPNRHTPDLALNADPATGVLFFVGGEYVIYGGTSIVAPAMAGYVGALGSSLGFINLKLYLSPSCFNDILTGSNGDYFALSGFDNTTGLGSIIGDKLGLMLKNQAPITNITVNPLSVSLVVGDREQITATIQPVGAINTGILWDSLNQVVATVNSTGLVTGVNVGSTYITAISAGDSTKRTAVLVNVTAPVMQITLNKQSLNLIVSQTAVLTMTITPTTVVNKNVEWSSSDSSIASVNHTGTVTGVANGTAIISVRSHQGNLVATCLVTVTTPVQTLTISRNKVTLVVGKGIQLFYSFLPQSSTNPSVIWTNSNPKSVQITNSGYISAISGGTAIITATSMENKSLNSSCQVTILEEIV</sequence>
<dbReference type="CDD" id="cd04056">
    <property type="entry name" value="Peptidases_S53"/>
    <property type="match status" value="1"/>
</dbReference>
<dbReference type="InterPro" id="IPR003343">
    <property type="entry name" value="Big_2"/>
</dbReference>
<dbReference type="EMBL" id="MN739162">
    <property type="protein sequence ID" value="QHS91500.1"/>
    <property type="molecule type" value="Genomic_DNA"/>
</dbReference>
<dbReference type="Gene3D" id="2.60.40.1080">
    <property type="match status" value="3"/>
</dbReference>
<dbReference type="InterPro" id="IPR036852">
    <property type="entry name" value="Peptidase_S8/S53_dom_sf"/>
</dbReference>
<dbReference type="SUPFAM" id="SSF49373">
    <property type="entry name" value="Invasin/intimin cell-adhesion fragments"/>
    <property type="match status" value="3"/>
</dbReference>
<dbReference type="PROSITE" id="PS51695">
    <property type="entry name" value="SEDOLISIN"/>
    <property type="match status" value="1"/>
</dbReference>
<dbReference type="InterPro" id="IPR008964">
    <property type="entry name" value="Invasin/intimin_cell_adhesion"/>
</dbReference>
<dbReference type="Gene3D" id="3.40.50.200">
    <property type="entry name" value="Peptidase S8/S53 domain"/>
    <property type="match status" value="1"/>
</dbReference>